<dbReference type="PROSITE" id="PS00189">
    <property type="entry name" value="LIPOYL"/>
    <property type="match status" value="1"/>
</dbReference>
<dbReference type="EMBL" id="DUFG01000002">
    <property type="protein sequence ID" value="HIH07791.1"/>
    <property type="molecule type" value="Genomic_DNA"/>
</dbReference>
<gene>
    <name evidence="3 6" type="primary">gcvH</name>
    <name evidence="6" type="ORF">HA237_00305</name>
</gene>
<dbReference type="Pfam" id="PF01597">
    <property type="entry name" value="GCV_H"/>
    <property type="match status" value="1"/>
</dbReference>
<comment type="subunit">
    <text evidence="3">The glycine cleavage system is composed of four proteins: P, T, L and H.</text>
</comment>
<dbReference type="GO" id="GO:0009249">
    <property type="term" value="P:protein lipoylation"/>
    <property type="evidence" value="ECO:0007669"/>
    <property type="project" value="TreeGrafter"/>
</dbReference>
<dbReference type="PANTHER" id="PTHR11715:SF3">
    <property type="entry name" value="GLYCINE CLEAVAGE SYSTEM H PROTEIN-RELATED"/>
    <property type="match status" value="1"/>
</dbReference>
<reference evidence="7" key="1">
    <citation type="journal article" date="2020" name="bioRxiv">
        <title>A rank-normalized archaeal taxonomy based on genome phylogeny resolves widespread incomplete and uneven classifications.</title>
        <authorList>
            <person name="Rinke C."/>
            <person name="Chuvochina M."/>
            <person name="Mussig A.J."/>
            <person name="Chaumeil P.-A."/>
            <person name="Waite D.W."/>
            <person name="Whitman W.B."/>
            <person name="Parks D.H."/>
            <person name="Hugenholtz P."/>
        </authorList>
    </citation>
    <scope>NUCLEOTIDE SEQUENCE [LARGE SCALE GENOMIC DNA]</scope>
</reference>
<dbReference type="InterPro" id="IPR017453">
    <property type="entry name" value="GCV_H_sub"/>
</dbReference>
<name>A0A7J4IQK8_9ARCH</name>
<feature type="domain" description="Lipoyl-binding" evidence="5">
    <location>
        <begin position="23"/>
        <end position="105"/>
    </location>
</feature>
<dbReference type="HAMAP" id="MF_00272">
    <property type="entry name" value="GcvH"/>
    <property type="match status" value="1"/>
</dbReference>
<dbReference type="InterPro" id="IPR000089">
    <property type="entry name" value="Biotin_lipoyl"/>
</dbReference>
<dbReference type="PANTHER" id="PTHR11715">
    <property type="entry name" value="GLYCINE CLEAVAGE SYSTEM H PROTEIN"/>
    <property type="match status" value="1"/>
</dbReference>
<dbReference type="Gene3D" id="2.40.50.100">
    <property type="match status" value="1"/>
</dbReference>
<feature type="modified residue" description="N6-lipoyllysine" evidence="3 4">
    <location>
        <position position="64"/>
    </location>
</feature>
<evidence type="ECO:0000259" key="5">
    <source>
        <dbReference type="PROSITE" id="PS50968"/>
    </source>
</evidence>
<dbReference type="CDD" id="cd06848">
    <property type="entry name" value="GCS_H"/>
    <property type="match status" value="1"/>
</dbReference>
<evidence type="ECO:0000313" key="6">
    <source>
        <dbReference type="EMBL" id="HIH07791.1"/>
    </source>
</evidence>
<comment type="caution">
    <text evidence="6">The sequence shown here is derived from an EMBL/GenBank/DDBJ whole genome shotgun (WGS) entry which is preliminary data.</text>
</comment>
<proteinExistence type="inferred from homology"/>
<evidence type="ECO:0000256" key="1">
    <source>
        <dbReference type="ARBA" id="ARBA00009249"/>
    </source>
</evidence>
<comment type="cofactor">
    <cofactor evidence="3">
        <name>(R)-lipoate</name>
        <dbReference type="ChEBI" id="CHEBI:83088"/>
    </cofactor>
    <text evidence="3">Binds 1 lipoyl cofactor covalently.</text>
</comment>
<dbReference type="InterPro" id="IPR003016">
    <property type="entry name" value="2-oxoA_DH_lipoyl-BS"/>
</dbReference>
<evidence type="ECO:0000256" key="4">
    <source>
        <dbReference type="PIRSR" id="PIRSR617453-50"/>
    </source>
</evidence>
<dbReference type="AlphaFoldDB" id="A0A7J4IQK8"/>
<dbReference type="Proteomes" id="UP000577419">
    <property type="component" value="Unassembled WGS sequence"/>
</dbReference>
<dbReference type="PROSITE" id="PS50968">
    <property type="entry name" value="BIOTINYL_LIPOYL"/>
    <property type="match status" value="1"/>
</dbReference>
<sequence length="133" mass="14938">MSEVMQGLKYTKEHEWTKADGNIVTVGITDYAQHALTDIVFVELPEKGKKVEKMKSFSVLESVKSVSDVFAPVSGEIVEVNKELSEKPQLINEGPYGKGWIAKIKARNISELNELMSAEQYKDYVKTVEEKGK</sequence>
<comment type="function">
    <text evidence="3">The glycine cleavage system catalyzes the degradation of glycine. The H protein shuttles the methylamine group of glycine from the P protein to the T protein.</text>
</comment>
<dbReference type="GO" id="GO:0019464">
    <property type="term" value="P:glycine decarboxylation via glycine cleavage system"/>
    <property type="evidence" value="ECO:0007669"/>
    <property type="project" value="UniProtKB-UniRule"/>
</dbReference>
<evidence type="ECO:0000256" key="3">
    <source>
        <dbReference type="HAMAP-Rule" id="MF_00272"/>
    </source>
</evidence>
<accession>A0A7J4IQK8</accession>
<evidence type="ECO:0000256" key="2">
    <source>
        <dbReference type="ARBA" id="ARBA00022823"/>
    </source>
</evidence>
<evidence type="ECO:0000313" key="7">
    <source>
        <dbReference type="Proteomes" id="UP000577419"/>
    </source>
</evidence>
<dbReference type="InterPro" id="IPR033753">
    <property type="entry name" value="GCV_H/Fam206"/>
</dbReference>
<dbReference type="SUPFAM" id="SSF51230">
    <property type="entry name" value="Single hybrid motif"/>
    <property type="match status" value="1"/>
</dbReference>
<organism evidence="6 7">
    <name type="scientific">Candidatus Iainarchaeum sp</name>
    <dbReference type="NCBI Taxonomy" id="3101447"/>
    <lineage>
        <taxon>Archaea</taxon>
        <taxon>Candidatus Iainarchaeota</taxon>
        <taxon>Candidatus Iainarchaeia</taxon>
        <taxon>Candidatus Iainarchaeales</taxon>
        <taxon>Candidatus Iainarchaeaceae</taxon>
        <taxon>Candidatus Iainarchaeum</taxon>
    </lineage>
</organism>
<dbReference type="InterPro" id="IPR002930">
    <property type="entry name" value="GCV_H"/>
</dbReference>
<protein>
    <recommendedName>
        <fullName evidence="3">Probable glycine cleavage system H protein</fullName>
    </recommendedName>
</protein>
<dbReference type="InterPro" id="IPR011053">
    <property type="entry name" value="Single_hybrid_motif"/>
</dbReference>
<comment type="similarity">
    <text evidence="1 3">Belongs to the GcvH family.</text>
</comment>
<dbReference type="GO" id="GO:0005960">
    <property type="term" value="C:glycine cleavage complex"/>
    <property type="evidence" value="ECO:0007669"/>
    <property type="project" value="InterPro"/>
</dbReference>
<keyword evidence="2 3" id="KW-0450">Lipoyl</keyword>
<dbReference type="GO" id="GO:0005829">
    <property type="term" value="C:cytosol"/>
    <property type="evidence" value="ECO:0007669"/>
    <property type="project" value="TreeGrafter"/>
</dbReference>
<dbReference type="NCBIfam" id="NF002270">
    <property type="entry name" value="PRK01202.1"/>
    <property type="match status" value="1"/>
</dbReference>
<dbReference type="NCBIfam" id="TIGR00527">
    <property type="entry name" value="gcvH"/>
    <property type="match status" value="1"/>
</dbReference>